<evidence type="ECO:0000256" key="2">
    <source>
        <dbReference type="SAM" id="SignalP"/>
    </source>
</evidence>
<dbReference type="GO" id="GO:0016042">
    <property type="term" value="P:lipid catabolic process"/>
    <property type="evidence" value="ECO:0007669"/>
    <property type="project" value="InterPro"/>
</dbReference>
<keyword evidence="4" id="KW-1185">Reference proteome</keyword>
<dbReference type="GeneID" id="37009800"/>
<gene>
    <name evidence="3" type="ORF">CXQ85_004470</name>
</gene>
<feature type="signal peptide" evidence="2">
    <location>
        <begin position="1"/>
        <end position="15"/>
    </location>
</feature>
<proteinExistence type="predicted"/>
<dbReference type="Gene3D" id="3.40.50.1820">
    <property type="entry name" value="alpha/beta hydrolase"/>
    <property type="match status" value="1"/>
</dbReference>
<dbReference type="Pfam" id="PF03583">
    <property type="entry name" value="LIP"/>
    <property type="match status" value="1"/>
</dbReference>
<reference evidence="3 4" key="1">
    <citation type="submission" date="2017-12" db="EMBL/GenBank/DDBJ databases">
        <title>Genome Sequence of a Multidrug-Resistant Candida haemulonii Isolate from a Patient with Chronic Leg Ulcers in Israel.</title>
        <authorList>
            <person name="Chow N.A."/>
            <person name="Gade L."/>
            <person name="Batra D."/>
            <person name="Rowe L.A."/>
            <person name="Ben-Ami R."/>
            <person name="Loparev V.N."/>
            <person name="Litvintseva A.P."/>
        </authorList>
    </citation>
    <scope>NUCLEOTIDE SEQUENCE [LARGE SCALE GENOMIC DNA]</scope>
    <source>
        <strain evidence="3 4">B11899</strain>
    </source>
</reference>
<dbReference type="OrthoDB" id="2373480at2759"/>
<dbReference type="InterPro" id="IPR005152">
    <property type="entry name" value="Lipase_secreted"/>
</dbReference>
<dbReference type="VEuPathDB" id="FungiDB:CXQ85_004470"/>
<feature type="chain" id="PRO_5015870720" description="Triacylglycerol lipase" evidence="2">
    <location>
        <begin position="16"/>
        <end position="524"/>
    </location>
</feature>
<dbReference type="PANTHER" id="PTHR34853">
    <property type="match status" value="1"/>
</dbReference>
<dbReference type="Gene3D" id="1.10.260.130">
    <property type="match status" value="1"/>
</dbReference>
<accession>A0A2V1AT77</accession>
<dbReference type="PANTHER" id="PTHR34853:SF1">
    <property type="entry name" value="LIPASE 5"/>
    <property type="match status" value="1"/>
</dbReference>
<evidence type="ECO:0000313" key="4">
    <source>
        <dbReference type="Proteomes" id="UP000244309"/>
    </source>
</evidence>
<name>A0A2V1AT77_9ASCO</name>
<dbReference type="InterPro" id="IPR029058">
    <property type="entry name" value="AB_hydrolase_fold"/>
</dbReference>
<comment type="catalytic activity">
    <reaction evidence="1">
        <text>a triacylglycerol + H2O = a diacylglycerol + a fatty acid + H(+)</text>
        <dbReference type="Rhea" id="RHEA:12044"/>
        <dbReference type="ChEBI" id="CHEBI:15377"/>
        <dbReference type="ChEBI" id="CHEBI:15378"/>
        <dbReference type="ChEBI" id="CHEBI:17855"/>
        <dbReference type="ChEBI" id="CHEBI:18035"/>
        <dbReference type="ChEBI" id="CHEBI:28868"/>
        <dbReference type="EC" id="3.1.1.3"/>
    </reaction>
    <physiologicalReaction direction="left-to-right" evidence="1">
        <dbReference type="Rhea" id="RHEA:12045"/>
    </physiologicalReaction>
</comment>
<evidence type="ECO:0000313" key="3">
    <source>
        <dbReference type="EMBL" id="PVH20954.1"/>
    </source>
</evidence>
<dbReference type="AlphaFoldDB" id="A0A2V1AT77"/>
<protein>
    <recommendedName>
        <fullName evidence="5">Triacylglycerol lipase</fullName>
    </recommendedName>
</protein>
<evidence type="ECO:0008006" key="5">
    <source>
        <dbReference type="Google" id="ProtNLM"/>
    </source>
</evidence>
<dbReference type="RefSeq" id="XP_025341894.1">
    <property type="nucleotide sequence ID" value="XM_025488086.1"/>
</dbReference>
<organism evidence="3 4">
    <name type="scientific">Candidozyma haemuli</name>
    <dbReference type="NCBI Taxonomy" id="45357"/>
    <lineage>
        <taxon>Eukaryota</taxon>
        <taxon>Fungi</taxon>
        <taxon>Dikarya</taxon>
        <taxon>Ascomycota</taxon>
        <taxon>Saccharomycotina</taxon>
        <taxon>Pichiomycetes</taxon>
        <taxon>Metschnikowiaceae</taxon>
        <taxon>Candidozyma</taxon>
    </lineage>
</organism>
<dbReference type="SUPFAM" id="SSF53474">
    <property type="entry name" value="alpha/beta-Hydrolases"/>
    <property type="match status" value="1"/>
</dbReference>
<keyword evidence="2" id="KW-0732">Signal</keyword>
<comment type="caution">
    <text evidence="3">The sequence shown here is derived from an EMBL/GenBank/DDBJ whole genome shotgun (WGS) entry which is preliminary data.</text>
</comment>
<evidence type="ECO:0000256" key="1">
    <source>
        <dbReference type="ARBA" id="ARBA00023369"/>
    </source>
</evidence>
<dbReference type="GO" id="GO:0004806">
    <property type="term" value="F:triacylglycerol lipase activity"/>
    <property type="evidence" value="ECO:0007669"/>
    <property type="project" value="UniProtKB-EC"/>
</dbReference>
<sequence>MLFLSLFLWASTASAIFFKSPLFPSEDDFYRVPANISDYQSGDIIDIRHTPVMVSSLFFAMNVQNSYQLLVRSEDSFGNPNVVVTTILEPYNADPSKLWSYQAWEDSNNIDCAPSYALLFKSHPDTITTQTEIPFIEYGLSKGWYVVVPDYQGPKAAFTAGIQAGKAVLNGIRSALNSGDVTGISKDAKVTIYGFSGGSLASGWAAQLQPSYAPELKESILGAAVGGFVTNITSTAIATDGTIAAGINANAINGIMSEYSMYQELFDSEINDFRHRQFYSAKNNCLVNSLIQYVFQRFFKGLVPYFRHRHDFFHIPEIAEIIRNNTLAYVESDGLPEIPLFIFHGQGDEIVPIIQPERAYENYCEWGVESIEYAVSKGTGHTLETFFGAGAAFTWLQGLYNGESPIKGCQRTVRTTNLEYPGADIVYHQILSSYVRGIFGAEIGEDTIDINDSTWLSKVIAWGFSKFFGIFGRFTPKRDDTFTLEELAGNKTVDEIYTGFSDVKELLQAHNIDPIKVLAGEPGV</sequence>
<dbReference type="Proteomes" id="UP000244309">
    <property type="component" value="Unassembled WGS sequence"/>
</dbReference>
<dbReference type="EMBL" id="PKFO01000004">
    <property type="protein sequence ID" value="PVH20954.1"/>
    <property type="molecule type" value="Genomic_DNA"/>
</dbReference>